<dbReference type="EMBL" id="JADBJN010000001">
    <property type="protein sequence ID" value="KAG5684019.1"/>
    <property type="molecule type" value="Genomic_DNA"/>
</dbReference>
<feature type="signal peptide" evidence="3">
    <location>
        <begin position="1"/>
        <end position="17"/>
    </location>
</feature>
<dbReference type="GO" id="GO:0006457">
    <property type="term" value="P:protein folding"/>
    <property type="evidence" value="ECO:0007669"/>
    <property type="project" value="TreeGrafter"/>
</dbReference>
<feature type="chain" id="PRO_5039933143" description="Thioredoxin domain-containing protein" evidence="3">
    <location>
        <begin position="18"/>
        <end position="239"/>
    </location>
</feature>
<dbReference type="InterPro" id="IPR036249">
    <property type="entry name" value="Thioredoxin-like_sf"/>
</dbReference>
<proteinExistence type="inferred from homology"/>
<comment type="caution">
    <text evidence="5">The sequence shown here is derived from an EMBL/GenBank/DDBJ whole genome shotgun (WGS) entry which is preliminary data.</text>
</comment>
<dbReference type="AlphaFoldDB" id="A0A9J6CR14"/>
<organism evidence="5 6">
    <name type="scientific">Polypedilum vanderplanki</name>
    <name type="common">Sleeping chironomid midge</name>
    <dbReference type="NCBI Taxonomy" id="319348"/>
    <lineage>
        <taxon>Eukaryota</taxon>
        <taxon>Metazoa</taxon>
        <taxon>Ecdysozoa</taxon>
        <taxon>Arthropoda</taxon>
        <taxon>Hexapoda</taxon>
        <taxon>Insecta</taxon>
        <taxon>Pterygota</taxon>
        <taxon>Neoptera</taxon>
        <taxon>Endopterygota</taxon>
        <taxon>Diptera</taxon>
        <taxon>Nematocera</taxon>
        <taxon>Chironomoidea</taxon>
        <taxon>Chironomidae</taxon>
        <taxon>Chironominae</taxon>
        <taxon>Polypedilum</taxon>
        <taxon>Polypedilum</taxon>
    </lineage>
</organism>
<evidence type="ECO:0000256" key="1">
    <source>
        <dbReference type="ARBA" id="ARBA00006347"/>
    </source>
</evidence>
<dbReference type="PANTHER" id="PTHR45672:SF3">
    <property type="entry name" value="THIOREDOXIN DOMAIN-CONTAINING PROTEIN 5"/>
    <property type="match status" value="1"/>
</dbReference>
<feature type="domain" description="Thioredoxin" evidence="4">
    <location>
        <begin position="127"/>
        <end position="209"/>
    </location>
</feature>
<keyword evidence="2 3" id="KW-0732">Signal</keyword>
<dbReference type="GO" id="GO:0005783">
    <property type="term" value="C:endoplasmic reticulum"/>
    <property type="evidence" value="ECO:0007669"/>
    <property type="project" value="TreeGrafter"/>
</dbReference>
<dbReference type="OrthoDB" id="59470at2759"/>
<dbReference type="Pfam" id="PF00085">
    <property type="entry name" value="Thioredoxin"/>
    <property type="match status" value="1"/>
</dbReference>
<dbReference type="Gene3D" id="3.40.30.10">
    <property type="entry name" value="Glutaredoxin"/>
    <property type="match status" value="2"/>
</dbReference>
<gene>
    <name evidence="5" type="ORF">PVAND_013272</name>
</gene>
<name>A0A9J6CR14_POLVA</name>
<dbReference type="InterPro" id="IPR013766">
    <property type="entry name" value="Thioredoxin_domain"/>
</dbReference>
<keyword evidence="6" id="KW-1185">Reference proteome</keyword>
<dbReference type="PANTHER" id="PTHR45672">
    <property type="entry name" value="PROTEIN DISULFIDE-ISOMERASE C17H9.14C-RELATED"/>
    <property type="match status" value="1"/>
</dbReference>
<dbReference type="GO" id="GO:0003756">
    <property type="term" value="F:protein disulfide isomerase activity"/>
    <property type="evidence" value="ECO:0007669"/>
    <property type="project" value="TreeGrafter"/>
</dbReference>
<dbReference type="InterPro" id="IPR051063">
    <property type="entry name" value="PDI"/>
</dbReference>
<evidence type="ECO:0000313" key="5">
    <source>
        <dbReference type="EMBL" id="KAG5684019.1"/>
    </source>
</evidence>
<evidence type="ECO:0000259" key="4">
    <source>
        <dbReference type="Pfam" id="PF00085"/>
    </source>
</evidence>
<dbReference type="CDD" id="cd02961">
    <property type="entry name" value="PDI_a_family"/>
    <property type="match status" value="1"/>
</dbReference>
<accession>A0A9J6CR14</accession>
<protein>
    <recommendedName>
        <fullName evidence="4">Thioredoxin domain-containing protein</fullName>
    </recommendedName>
</protein>
<reference evidence="5" key="1">
    <citation type="submission" date="2021-03" db="EMBL/GenBank/DDBJ databases">
        <title>Chromosome level genome of the anhydrobiotic midge Polypedilum vanderplanki.</title>
        <authorList>
            <person name="Yoshida Y."/>
            <person name="Kikawada T."/>
            <person name="Gusev O."/>
        </authorList>
    </citation>
    <scope>NUCLEOTIDE SEQUENCE</scope>
    <source>
        <strain evidence="5">NIAS01</strain>
        <tissue evidence="5">Whole body or cell culture</tissue>
    </source>
</reference>
<evidence type="ECO:0000256" key="3">
    <source>
        <dbReference type="SAM" id="SignalP"/>
    </source>
</evidence>
<evidence type="ECO:0000313" key="6">
    <source>
        <dbReference type="Proteomes" id="UP001107558"/>
    </source>
</evidence>
<dbReference type="SUPFAM" id="SSF52833">
    <property type="entry name" value="Thioredoxin-like"/>
    <property type="match status" value="2"/>
</dbReference>
<comment type="similarity">
    <text evidence="1">Belongs to the protein disulfide isomerase family.</text>
</comment>
<sequence>MFKIICLLVIFLTTAHGRIIQNDLIILTPENFDQITESQNIFVTFIYDFEVHEKFIELLEEIKKTASESDDVESRMLKFGIFDCKKNIMKCKSIGLGHKIEVRFYGNQNKWPALSEFLDQIVDEVLQEDELIESLDKPGRFLVLFKIASCIYCKETLKHWKEVKDYFRTNEYIKIYTLDCTRRRPICRKFDVSKYPKIRFFYNSRQNRQQIFEFEDSGLDRTKEGIIKFTTEHLHLTFK</sequence>
<evidence type="ECO:0000256" key="2">
    <source>
        <dbReference type="ARBA" id="ARBA00022729"/>
    </source>
</evidence>
<dbReference type="Proteomes" id="UP001107558">
    <property type="component" value="Chromosome 1"/>
</dbReference>